<dbReference type="Proteomes" id="UP000432209">
    <property type="component" value="Unassembled WGS sequence"/>
</dbReference>
<feature type="compositionally biased region" description="Low complexity" evidence="1">
    <location>
        <begin position="18"/>
        <end position="32"/>
    </location>
</feature>
<reference evidence="3 4" key="1">
    <citation type="submission" date="2019-10" db="EMBL/GenBank/DDBJ databases">
        <title>Gluconobacter aidae sp. nov., a novel species of acetic acid bacteria isolated in Thailand.</title>
        <authorList>
            <person name="Yukphan P."/>
            <person name="Charoenyingcharoen P."/>
            <person name="Malimas S."/>
            <person name="Muramatsu Y."/>
            <person name="Nakagawa Y."/>
            <person name="Tanasupawat S."/>
            <person name="Yamada Y."/>
        </authorList>
    </citation>
    <scope>NUCLEOTIDE SEQUENCE [LARGE SCALE GENOMIC DNA]</scope>
    <source>
        <strain evidence="3 4">AC10</strain>
    </source>
</reference>
<keyword evidence="2" id="KW-0472">Membrane</keyword>
<protein>
    <submittedName>
        <fullName evidence="3">Uncharacterized protein</fullName>
    </submittedName>
</protein>
<evidence type="ECO:0000256" key="2">
    <source>
        <dbReference type="SAM" id="Phobius"/>
    </source>
</evidence>
<sequence>MSLTLVTSAPSTPDHTSPETGPQTQPQTQSMSPPDPDTLAEKNRQEEQVLKKRFIGMVLGLVFAHVYVALALAYSYMDDHNHLHTCWLPLLGAFICGMIFVFHVSIS</sequence>
<comment type="caution">
    <text evidence="3">The sequence shown here is derived from an EMBL/GenBank/DDBJ whole genome shotgun (WGS) entry which is preliminary data.</text>
</comment>
<gene>
    <name evidence="3" type="ORF">GFJ39_03040</name>
</gene>
<feature type="region of interest" description="Disordered" evidence="1">
    <location>
        <begin position="1"/>
        <end position="44"/>
    </location>
</feature>
<name>A0A7X1VPF9_9PROT</name>
<feature type="transmembrane region" description="Helical" evidence="2">
    <location>
        <begin position="87"/>
        <end position="106"/>
    </location>
</feature>
<keyword evidence="2" id="KW-0812">Transmembrane</keyword>
<feature type="transmembrane region" description="Helical" evidence="2">
    <location>
        <begin position="54"/>
        <end position="75"/>
    </location>
</feature>
<evidence type="ECO:0000313" key="3">
    <source>
        <dbReference type="EMBL" id="MQR98185.1"/>
    </source>
</evidence>
<feature type="compositionally biased region" description="Polar residues" evidence="1">
    <location>
        <begin position="1"/>
        <end position="15"/>
    </location>
</feature>
<keyword evidence="4" id="KW-1185">Reference proteome</keyword>
<accession>A0A7X1VPF9</accession>
<organism evidence="3 4">
    <name type="scientific">Gluconobacter aidae</name>
    <dbReference type="NCBI Taxonomy" id="2662454"/>
    <lineage>
        <taxon>Bacteria</taxon>
        <taxon>Pseudomonadati</taxon>
        <taxon>Pseudomonadota</taxon>
        <taxon>Alphaproteobacteria</taxon>
        <taxon>Acetobacterales</taxon>
        <taxon>Acetobacteraceae</taxon>
        <taxon>Gluconobacter</taxon>
    </lineage>
</organism>
<evidence type="ECO:0000256" key="1">
    <source>
        <dbReference type="SAM" id="MobiDB-lite"/>
    </source>
</evidence>
<evidence type="ECO:0000313" key="4">
    <source>
        <dbReference type="Proteomes" id="UP000432209"/>
    </source>
</evidence>
<dbReference type="EMBL" id="WIPH01000003">
    <property type="protein sequence ID" value="MQR98185.1"/>
    <property type="molecule type" value="Genomic_DNA"/>
</dbReference>
<keyword evidence="2" id="KW-1133">Transmembrane helix</keyword>
<dbReference type="RefSeq" id="WP_153429652.1">
    <property type="nucleotide sequence ID" value="NZ_WIPH01000003.1"/>
</dbReference>
<proteinExistence type="predicted"/>
<dbReference type="AlphaFoldDB" id="A0A7X1VPF9"/>